<dbReference type="Proteomes" id="UP000289269">
    <property type="component" value="Unassembled WGS sequence"/>
</dbReference>
<keyword evidence="2" id="KW-0732">Signal</keyword>
<comment type="caution">
    <text evidence="3">The sequence shown here is derived from an EMBL/GenBank/DDBJ whole genome shotgun (WGS) entry which is preliminary data.</text>
</comment>
<keyword evidence="1" id="KW-0812">Transmembrane</keyword>
<protein>
    <submittedName>
        <fullName evidence="3">Uncharacterized protein</fullName>
    </submittedName>
</protein>
<name>A0A4Q0AFN7_9BACT</name>
<proteinExistence type="predicted"/>
<feature type="transmembrane region" description="Helical" evidence="1">
    <location>
        <begin position="116"/>
        <end position="137"/>
    </location>
</feature>
<keyword evidence="1" id="KW-0472">Membrane</keyword>
<reference evidence="3" key="1">
    <citation type="submission" date="2019-01" db="EMBL/GenBank/DDBJ databases">
        <title>Genomic signatures and co-occurrence patterns of the ultra-small Saccharimodia (Patescibacteria phylum) suggest a symbiotic lifestyle.</title>
        <authorList>
            <person name="Lemos L."/>
            <person name="Medeiros J."/>
            <person name="Andreote F."/>
            <person name="Fernandes G."/>
            <person name="Varani A."/>
            <person name="Oliveira G."/>
            <person name="Pylro V."/>
        </authorList>
    </citation>
    <scope>NUCLEOTIDE SEQUENCE [LARGE SCALE GENOMIC DNA]</scope>
    <source>
        <strain evidence="3">AMD01</strain>
    </source>
</reference>
<evidence type="ECO:0000256" key="1">
    <source>
        <dbReference type="SAM" id="Phobius"/>
    </source>
</evidence>
<feature type="signal peptide" evidence="2">
    <location>
        <begin position="1"/>
        <end position="42"/>
    </location>
</feature>
<evidence type="ECO:0000256" key="2">
    <source>
        <dbReference type="SAM" id="SignalP"/>
    </source>
</evidence>
<dbReference type="EMBL" id="SCKW01000053">
    <property type="protein sequence ID" value="RWZ78001.1"/>
    <property type="molecule type" value="Genomic_DNA"/>
</dbReference>
<keyword evidence="4" id="KW-1185">Reference proteome</keyword>
<sequence>MIALLKKNLKTSPGASRRLAALILPALLIAAALILPALPAAAASHPCIKTAIPIGGTNCVPTNESGQISDNPIFTLLLSVINFLAVGVGIAVVGGIVWGALLYVTSDGDPGKTKQGISVILNAFLGLLLFIFMYAALNFLVPGGLFRK</sequence>
<dbReference type="AlphaFoldDB" id="A0A4Q0AFN7"/>
<feature type="transmembrane region" description="Helical" evidence="1">
    <location>
        <begin position="73"/>
        <end position="104"/>
    </location>
</feature>
<gene>
    <name evidence="3" type="ORF">EOT04_03400</name>
</gene>
<evidence type="ECO:0000313" key="4">
    <source>
        <dbReference type="Proteomes" id="UP000289269"/>
    </source>
</evidence>
<accession>A0A4Q0AFN7</accession>
<organism evidence="3 4">
    <name type="scientific">Candidatus Chaera renei</name>
    <dbReference type="NCBI Taxonomy" id="2506947"/>
    <lineage>
        <taxon>Bacteria</taxon>
        <taxon>Candidatus Saccharimonadota</taxon>
        <taxon>Candidatus Saccharimonadia</taxon>
        <taxon>Candidatus Saccharimonadales</taxon>
        <taxon>Candidatus Saccharimonadaceae</taxon>
        <taxon>Candidatus Chaera</taxon>
    </lineage>
</organism>
<evidence type="ECO:0000313" key="3">
    <source>
        <dbReference type="EMBL" id="RWZ78001.1"/>
    </source>
</evidence>
<keyword evidence="1" id="KW-1133">Transmembrane helix</keyword>
<feature type="chain" id="PRO_5020372327" evidence="2">
    <location>
        <begin position="43"/>
        <end position="148"/>
    </location>
</feature>